<gene>
    <name evidence="1" type="ORF">KF707C_54870</name>
</gene>
<dbReference type="InterPro" id="IPR012659">
    <property type="entry name" value="CHP02444"/>
</dbReference>
<dbReference type="AlphaFoldDB" id="A0AAD1C5M2"/>
<keyword evidence="2" id="KW-1185">Reference proteome</keyword>
<dbReference type="RefSeq" id="WP_003457539.1">
    <property type="nucleotide sequence ID" value="NZ_AJMR01000232.1"/>
</dbReference>
<sequence length="154" mass="17259">MTSDLWTFALRLYAQPGVEAACLHLQDRGADVCLLLTACWLGRRGVSFEEPRLRALADRCGPWQERVVKPLRALRQGWREAAREDPALDGLREQIKALEVEAERKLLARLESAADGWGANHGEQLEAWLQGSFPVREEVDRDALECLRGAALAL</sequence>
<accession>A0AAD1C5M2</accession>
<evidence type="ECO:0000313" key="1">
    <source>
        <dbReference type="EMBL" id="BAU77175.1"/>
    </source>
</evidence>
<evidence type="ECO:0000313" key="2">
    <source>
        <dbReference type="Proteomes" id="UP000218554"/>
    </source>
</evidence>
<dbReference type="EMBL" id="AP014862">
    <property type="protein sequence ID" value="BAU77175.1"/>
    <property type="molecule type" value="Genomic_DNA"/>
</dbReference>
<dbReference type="NCBIfam" id="TIGR02444">
    <property type="entry name" value="TIGR02444 family protein"/>
    <property type="match status" value="1"/>
</dbReference>
<organism evidence="1 2">
    <name type="scientific">Metapseudomonas furukawaii</name>
    <name type="common">Pseudomonas furukawaii</name>
    <dbReference type="NCBI Taxonomy" id="1149133"/>
    <lineage>
        <taxon>Bacteria</taxon>
        <taxon>Pseudomonadati</taxon>
        <taxon>Pseudomonadota</taxon>
        <taxon>Gammaproteobacteria</taxon>
        <taxon>Pseudomonadales</taxon>
        <taxon>Pseudomonadaceae</taxon>
        <taxon>Metapseudomonas</taxon>
    </lineage>
</organism>
<proteinExistence type="predicted"/>
<dbReference type="Proteomes" id="UP000218554">
    <property type="component" value="Chromosome"/>
</dbReference>
<reference evidence="1 2" key="2">
    <citation type="journal article" date="2017" name="Int. J. Syst. Evol. Microbiol.">
        <title>Pseudomonas furukawaii sp. nov., a polychlorinated biphenyl-degrading bacterium isolated from biphenyl-contaminated soil in Japan.</title>
        <authorList>
            <person name="Kimura N."/>
            <person name="Watanabe T."/>
            <person name="Suenaga H."/>
            <person name="Fujihara H."/>
            <person name="Futagami T."/>
            <person name="Goto M."/>
            <person name="Hanada S."/>
            <person name="Hirose J."/>
        </authorList>
    </citation>
    <scope>NUCLEOTIDE SEQUENCE [LARGE SCALE GENOMIC DNA]</scope>
    <source>
        <strain evidence="2">DSM 10086 / NBRC 110670 / KF707</strain>
    </source>
</reference>
<dbReference type="Pfam" id="PF09523">
    <property type="entry name" value="DUF2390"/>
    <property type="match status" value="1"/>
</dbReference>
<name>A0AAD1C5M2_METFU</name>
<protein>
    <recommendedName>
        <fullName evidence="3">TIGR02444 family protein</fullName>
    </recommendedName>
</protein>
<evidence type="ECO:0008006" key="3">
    <source>
        <dbReference type="Google" id="ProtNLM"/>
    </source>
</evidence>
<reference evidence="2" key="1">
    <citation type="submission" date="2015-05" db="EMBL/GenBank/DDBJ databases">
        <title>Draft genome sequencing of a biphenyl-degrading bacterium, Pseudomonas balearica KF707 (=NBRC110670).</title>
        <authorList>
            <person name="Kimura N."/>
            <person name="Hirose J."/>
            <person name="Watanabe T."/>
            <person name="Suenaga H."/>
            <person name="Fujihara H."/>
            <person name="Noguchi M."/>
            <person name="Hashimoto M."/>
            <person name="Shimodaira J."/>
            <person name="Tsuchikane K."/>
            <person name="Hosoyama A."/>
            <person name="Yamazoe A."/>
            <person name="Fujita N."/>
            <person name="Furukawa K."/>
        </authorList>
    </citation>
    <scope>NUCLEOTIDE SEQUENCE [LARGE SCALE GENOMIC DNA]</scope>
    <source>
        <strain evidence="2">DSM 10086 / NBRC 110670 / KF707</strain>
    </source>
</reference>
<dbReference type="KEGG" id="pfuw:KF707C_54870"/>